<dbReference type="InParanoid" id="A0A0D2B9C0"/>
<organism evidence="7 8">
    <name type="scientific">Verruconis gallopava</name>
    <dbReference type="NCBI Taxonomy" id="253628"/>
    <lineage>
        <taxon>Eukaryota</taxon>
        <taxon>Fungi</taxon>
        <taxon>Dikarya</taxon>
        <taxon>Ascomycota</taxon>
        <taxon>Pezizomycotina</taxon>
        <taxon>Dothideomycetes</taxon>
        <taxon>Pleosporomycetidae</taxon>
        <taxon>Venturiales</taxon>
        <taxon>Sympoventuriaceae</taxon>
        <taxon>Verruconis</taxon>
    </lineage>
</organism>
<dbReference type="VEuPathDB" id="FungiDB:PV09_01765"/>
<dbReference type="PANTHER" id="PTHR47424:SF3">
    <property type="entry name" value="REGULATORY PROTEIN GAL4"/>
    <property type="match status" value="1"/>
</dbReference>
<feature type="domain" description="Zn(2)-C6 fungal-type" evidence="6">
    <location>
        <begin position="12"/>
        <end position="44"/>
    </location>
</feature>
<evidence type="ECO:0000256" key="1">
    <source>
        <dbReference type="ARBA" id="ARBA00022723"/>
    </source>
</evidence>
<dbReference type="SUPFAM" id="SSF57701">
    <property type="entry name" value="Zn2/Cys6 DNA-binding domain"/>
    <property type="match status" value="1"/>
</dbReference>
<dbReference type="PROSITE" id="PS50048">
    <property type="entry name" value="ZN2_CY6_FUNGAL_2"/>
    <property type="match status" value="1"/>
</dbReference>
<dbReference type="FunCoup" id="A0A0D2B9C0">
    <property type="interactions" value="74"/>
</dbReference>
<name>A0A0D2B9C0_9PEZI</name>
<dbReference type="Gene3D" id="4.10.240.10">
    <property type="entry name" value="Zn(2)-C6 fungal-type DNA-binding domain"/>
    <property type="match status" value="1"/>
</dbReference>
<dbReference type="Proteomes" id="UP000053259">
    <property type="component" value="Unassembled WGS sequence"/>
</dbReference>
<dbReference type="InterPro" id="IPR007219">
    <property type="entry name" value="XnlR_reg_dom"/>
</dbReference>
<dbReference type="CDD" id="cd00067">
    <property type="entry name" value="GAL4"/>
    <property type="match status" value="1"/>
</dbReference>
<evidence type="ECO:0000256" key="4">
    <source>
        <dbReference type="ARBA" id="ARBA00023163"/>
    </source>
</evidence>
<dbReference type="InterPro" id="IPR051127">
    <property type="entry name" value="Fungal_SecMet_Regulators"/>
</dbReference>
<dbReference type="InterPro" id="IPR036864">
    <property type="entry name" value="Zn2-C6_fun-type_DNA-bd_sf"/>
</dbReference>
<keyword evidence="3" id="KW-0238">DNA-binding</keyword>
<dbReference type="AlphaFoldDB" id="A0A0D2B9C0"/>
<dbReference type="GO" id="GO:0000435">
    <property type="term" value="P:positive regulation of transcription from RNA polymerase II promoter by galactose"/>
    <property type="evidence" value="ECO:0007669"/>
    <property type="project" value="TreeGrafter"/>
</dbReference>
<keyword evidence="1" id="KW-0479">Metal-binding</keyword>
<keyword evidence="5" id="KW-0539">Nucleus</keyword>
<keyword evidence="4" id="KW-0804">Transcription</keyword>
<dbReference type="RefSeq" id="XP_016217718.1">
    <property type="nucleotide sequence ID" value="XM_016354706.1"/>
</dbReference>
<dbReference type="SMART" id="SM00906">
    <property type="entry name" value="Fungal_trans"/>
    <property type="match status" value="1"/>
</dbReference>
<evidence type="ECO:0000313" key="8">
    <source>
        <dbReference type="Proteomes" id="UP000053259"/>
    </source>
</evidence>
<dbReference type="CDD" id="cd12148">
    <property type="entry name" value="fungal_TF_MHR"/>
    <property type="match status" value="1"/>
</dbReference>
<dbReference type="GO" id="GO:0000981">
    <property type="term" value="F:DNA-binding transcription factor activity, RNA polymerase II-specific"/>
    <property type="evidence" value="ECO:0007669"/>
    <property type="project" value="InterPro"/>
</dbReference>
<dbReference type="OrthoDB" id="424974at2759"/>
<dbReference type="GO" id="GO:0008270">
    <property type="term" value="F:zinc ion binding"/>
    <property type="evidence" value="ECO:0007669"/>
    <property type="project" value="InterPro"/>
</dbReference>
<dbReference type="EMBL" id="KN847532">
    <property type="protein sequence ID" value="KIW07849.1"/>
    <property type="molecule type" value="Genomic_DNA"/>
</dbReference>
<dbReference type="SMART" id="SM00066">
    <property type="entry name" value="GAL4"/>
    <property type="match status" value="1"/>
</dbReference>
<keyword evidence="8" id="KW-1185">Reference proteome</keyword>
<accession>A0A0D2B9C0</accession>
<evidence type="ECO:0000259" key="6">
    <source>
        <dbReference type="PROSITE" id="PS50048"/>
    </source>
</evidence>
<dbReference type="GO" id="GO:0006351">
    <property type="term" value="P:DNA-templated transcription"/>
    <property type="evidence" value="ECO:0007669"/>
    <property type="project" value="InterPro"/>
</dbReference>
<evidence type="ECO:0000256" key="3">
    <source>
        <dbReference type="ARBA" id="ARBA00023125"/>
    </source>
</evidence>
<evidence type="ECO:0000256" key="5">
    <source>
        <dbReference type="ARBA" id="ARBA00023242"/>
    </source>
</evidence>
<keyword evidence="2" id="KW-0805">Transcription regulation</keyword>
<dbReference type="Pfam" id="PF00172">
    <property type="entry name" value="Zn_clus"/>
    <property type="match status" value="1"/>
</dbReference>
<gene>
    <name evidence="7" type="ORF">PV09_01765</name>
</gene>
<dbReference type="GeneID" id="27309738"/>
<dbReference type="STRING" id="253628.A0A0D2B9C0"/>
<evidence type="ECO:0000313" key="7">
    <source>
        <dbReference type="EMBL" id="KIW07849.1"/>
    </source>
</evidence>
<dbReference type="InterPro" id="IPR001138">
    <property type="entry name" value="Zn2Cys6_DnaBD"/>
</dbReference>
<dbReference type="HOGENOM" id="CLU_008511_1_1_1"/>
<dbReference type="Pfam" id="PF04082">
    <property type="entry name" value="Fungal_trans"/>
    <property type="match status" value="1"/>
</dbReference>
<dbReference type="PANTHER" id="PTHR47424">
    <property type="entry name" value="REGULATORY PROTEIN GAL4"/>
    <property type="match status" value="1"/>
</dbReference>
<dbReference type="GO" id="GO:0000978">
    <property type="term" value="F:RNA polymerase II cis-regulatory region sequence-specific DNA binding"/>
    <property type="evidence" value="ECO:0007669"/>
    <property type="project" value="TreeGrafter"/>
</dbReference>
<protein>
    <recommendedName>
        <fullName evidence="6">Zn(2)-C6 fungal-type domain-containing protein</fullName>
    </recommendedName>
</protein>
<evidence type="ECO:0000256" key="2">
    <source>
        <dbReference type="ARBA" id="ARBA00023015"/>
    </source>
</evidence>
<proteinExistence type="predicted"/>
<dbReference type="PROSITE" id="PS00463">
    <property type="entry name" value="ZN2_CY6_FUNGAL_1"/>
    <property type="match status" value="1"/>
</dbReference>
<dbReference type="GO" id="GO:0005634">
    <property type="term" value="C:nucleus"/>
    <property type="evidence" value="ECO:0007669"/>
    <property type="project" value="TreeGrafter"/>
</dbReference>
<reference evidence="7 8" key="1">
    <citation type="submission" date="2015-01" db="EMBL/GenBank/DDBJ databases">
        <title>The Genome Sequence of Ochroconis gallopava CBS43764.</title>
        <authorList>
            <consortium name="The Broad Institute Genomics Platform"/>
            <person name="Cuomo C."/>
            <person name="de Hoog S."/>
            <person name="Gorbushina A."/>
            <person name="Stielow B."/>
            <person name="Teixiera M."/>
            <person name="Abouelleil A."/>
            <person name="Chapman S.B."/>
            <person name="Priest M."/>
            <person name="Young S.K."/>
            <person name="Wortman J."/>
            <person name="Nusbaum C."/>
            <person name="Birren B."/>
        </authorList>
    </citation>
    <scope>NUCLEOTIDE SEQUENCE [LARGE SCALE GENOMIC DNA]</scope>
    <source>
        <strain evidence="7 8">CBS 43764</strain>
    </source>
</reference>
<sequence>MSESKRKKVSLACVECRERKRKCDGERPKCGNCARRKPSPACVYTDENLKRGSSSYVESLRARIKELEERLEQLQQAATSASPAGLHLKQSSPPSQEFRALMSTEQPAIGSSFEDKATAVAEHPSFGYSSTSSGTEEFDNVFLGIGVMGTPGGLLCSHCRGFRAKRPEYTSQSTATNFDYPFSPWAEGSAKGQGIPDQRTRKMPQVCHCWAGRSLNISHAVRNWTIPPRAEADALVDSYFEKVYSLYPFLIRQVFMSTYAQLWQPQHGEYGPPSSEIETDAFYALLNSVFALGAQNADYLEPVRRTSMSALFYSRAINSLKVHFLEQGNIEFVQCLLLSSQYLQSTHSWEMCWNLVGLAVRVAQGIGLHISPPQFMESYWAPSFELEEAMRRRVWAGCVTMDRILALIYGKPQMLHPSVTSNFIYNLPDRSDEELYSGALILKGQSPRNIDFFLESLHLIHYLGQILDLHSAREESSATIHVPGEAFRDGNSSISSEQLQIMVNLDATMVSWNRRLPKHLQVSAGETYPLFVRQSQMLNVRYLHMRVFLLRPAILALYNYSVGSQPSEELESAEHHVKLSSLTQCAKTCLEVNKAVIDAVYNDIIGVHTPLIPWWYGLYYVYFCATVVHAGRLCAHLPGLENGTELQQSFQKCMVCLQKYETFGIAAKKCRAALEMLEKRAFPVQPLTSLPAVAEHSAWSTTSGHVSPQAPVYGPSFQPSIPTESPYAYEGSSTTTTSHFTPDADNYFWTTFLPPGGNFSY</sequence>